<reference evidence="13" key="1">
    <citation type="journal article" date="2011" name="MBio">
        <title>Novel metabolic attributes of the genus Cyanothece, comprising a group of unicellular nitrogen-fixing Cyanobacteria.</title>
        <authorList>
            <person name="Bandyopadhyay A."/>
            <person name="Elvitigala T."/>
            <person name="Welsh E."/>
            <person name="Stockel J."/>
            <person name="Liberton M."/>
            <person name="Min H."/>
            <person name="Sherman L.A."/>
            <person name="Pakrasi H.B."/>
        </authorList>
    </citation>
    <scope>NUCLEOTIDE SEQUENCE [LARGE SCALE GENOMIC DNA]</scope>
    <source>
        <strain evidence="13">PCC 7424</strain>
    </source>
</reference>
<feature type="transmembrane region" description="Helical" evidence="10">
    <location>
        <begin position="801"/>
        <end position="819"/>
    </location>
</feature>
<keyword evidence="6" id="KW-0460">Magnesium</keyword>
<feature type="transmembrane region" description="Helical" evidence="10">
    <location>
        <begin position="696"/>
        <end position="717"/>
    </location>
</feature>
<dbReference type="PANTHER" id="PTHR42861">
    <property type="entry name" value="CALCIUM-TRANSPORTING ATPASE"/>
    <property type="match status" value="1"/>
</dbReference>
<dbReference type="FunFam" id="2.70.150.10:FF:000160">
    <property type="entry name" value="Sarcoplasmic/endoplasmic reticulum calcium ATPase 1"/>
    <property type="match status" value="1"/>
</dbReference>
<evidence type="ECO:0000256" key="2">
    <source>
        <dbReference type="ARBA" id="ARBA00022553"/>
    </source>
</evidence>
<feature type="transmembrane region" description="Helical" evidence="10">
    <location>
        <begin position="283"/>
        <end position="303"/>
    </location>
</feature>
<dbReference type="SFLD" id="SFLDG00002">
    <property type="entry name" value="C1.7:_P-type_atpase_like"/>
    <property type="match status" value="1"/>
</dbReference>
<dbReference type="SUPFAM" id="SSF81653">
    <property type="entry name" value="Calcium ATPase, transduction domain A"/>
    <property type="match status" value="1"/>
</dbReference>
<dbReference type="SFLD" id="SFLDF00027">
    <property type="entry name" value="p-type_atpase"/>
    <property type="match status" value="1"/>
</dbReference>
<dbReference type="SUPFAM" id="SSF81665">
    <property type="entry name" value="Calcium ATPase, transmembrane domain M"/>
    <property type="match status" value="1"/>
</dbReference>
<evidence type="ECO:0000256" key="10">
    <source>
        <dbReference type="SAM" id="Phobius"/>
    </source>
</evidence>
<keyword evidence="4" id="KW-0547">Nucleotide-binding</keyword>
<keyword evidence="5" id="KW-0067">ATP-binding</keyword>
<dbReference type="Pfam" id="PF00689">
    <property type="entry name" value="Cation_ATPase_C"/>
    <property type="match status" value="1"/>
</dbReference>
<feature type="transmembrane region" description="Helical" evidence="10">
    <location>
        <begin position="65"/>
        <end position="83"/>
    </location>
</feature>
<evidence type="ECO:0000259" key="11">
    <source>
        <dbReference type="SMART" id="SM00831"/>
    </source>
</evidence>
<evidence type="ECO:0000256" key="1">
    <source>
        <dbReference type="ARBA" id="ARBA00004127"/>
    </source>
</evidence>
<keyword evidence="3 10" id="KW-0812">Transmembrane</keyword>
<proteinExistence type="predicted"/>
<dbReference type="GO" id="GO:0012505">
    <property type="term" value="C:endomembrane system"/>
    <property type="evidence" value="ECO:0007669"/>
    <property type="project" value="UniProtKB-SubCell"/>
</dbReference>
<dbReference type="STRING" id="65393.PCC7424_1933"/>
<dbReference type="Proteomes" id="UP000002384">
    <property type="component" value="Chromosome"/>
</dbReference>
<feature type="transmembrane region" description="Helical" evidence="10">
    <location>
        <begin position="839"/>
        <end position="860"/>
    </location>
</feature>
<accession>B7KDR2</accession>
<dbReference type="InterPro" id="IPR044492">
    <property type="entry name" value="P_typ_ATPase_HD_dom"/>
</dbReference>
<keyword evidence="13" id="KW-1185">Reference proteome</keyword>
<dbReference type="InterPro" id="IPR008250">
    <property type="entry name" value="ATPase_P-typ_transduc_dom_A_sf"/>
</dbReference>
<feature type="domain" description="Cation-transporting P-type ATPase N-terminal" evidence="11">
    <location>
        <begin position="11"/>
        <end position="85"/>
    </location>
</feature>
<feature type="transmembrane region" description="Helical" evidence="10">
    <location>
        <begin position="253"/>
        <end position="271"/>
    </location>
</feature>
<dbReference type="InterPro" id="IPR001757">
    <property type="entry name" value="P_typ_ATPase"/>
</dbReference>
<evidence type="ECO:0000256" key="4">
    <source>
        <dbReference type="ARBA" id="ARBA00022741"/>
    </source>
</evidence>
<gene>
    <name evidence="12" type="ordered locus">PCC7424_1933</name>
</gene>
<sequence>MTNENLPDTTEISAYSSEKILDTYSVNPEQGLTPSEVDRRRQKYGENRLQETKGRSLKQIFIEQFKSPIIGLLALAAVLSFAFQEWVEAIAIIIAIILNAAIGFFTEVKATRAMEALQQLSRTKTTVRRDAKPQEISAEELVPGDIVLLNGGDLIPADLRVIEASKLQVDESPLTGESVPVTKTTEPIEGDLPLAERKNMVFKGTAITSGTGEGVVAAIGMNTELGHISQLTASAEEEVTPLEKRLDRLGQNLIWITLVIATLIVVGGLLAGKDLYLMVETAIALSVAAVPEGLPIVATVALARGMWRMAKRNAIINRLSAVETLGATSIICTDKTGTLTENRMTVSEILVDTGKVEVSGQGLSLSGEFSREDHSIDVSEDKVLRSILEAGILCNNAHLPDEETDSSIGDPMEVALLVAGAKAGLKREELLNKQPEAKEVAFDSETNMMATYHNIESGYRVAVKGAPESVLPICTQKLTPQGVEKISDRDRKRWEQEYTQMAEQGLRLLALAQKTVNQEEAEPYEDLTFLGVVGLLDPPREDVKEAIKACHQAGIRVIMLTGDLPITARRIGVAVGLVQENEVEPQLGKVLKPLEDLSEQEQLNLQQVSIFARVSPEQKLNLIALHQSHNAIVAMTGDGVNDAPALKKADIGVAMGQRGTEVAKEAADMVLQDDAFASIIAAIEQGRAIFENIRKFTFYLLSGNTGEIIAVAVASALNAPLPLLPLQILFLNAVNDVFPALALGVGEGSPKRMEHPPRDSKEEILTRRHWWAIVIYGVIIGATILGIFALCLQVFKMEVEKAVTISFLTLAFGRLWHVFNMRNNDSPLFRNEVTQNPYIWGALVLCSILLLIGVYVPPIAQVLVLVHPGLEGWGLILGASLIPLIIGQIWKTFLGKRKRQFI</sequence>
<dbReference type="EMBL" id="CP001291">
    <property type="protein sequence ID" value="ACK70364.1"/>
    <property type="molecule type" value="Genomic_DNA"/>
</dbReference>
<dbReference type="InterPro" id="IPR023214">
    <property type="entry name" value="HAD_sf"/>
</dbReference>
<organism evidence="12 13">
    <name type="scientific">Gloeothece citriformis (strain PCC 7424)</name>
    <name type="common">Cyanothece sp. (strain PCC 7424)</name>
    <dbReference type="NCBI Taxonomy" id="65393"/>
    <lineage>
        <taxon>Bacteria</taxon>
        <taxon>Bacillati</taxon>
        <taxon>Cyanobacteriota</taxon>
        <taxon>Cyanophyceae</taxon>
        <taxon>Oscillatoriophycideae</taxon>
        <taxon>Chroococcales</taxon>
        <taxon>Aphanothecaceae</taxon>
        <taxon>Gloeothece</taxon>
        <taxon>Gloeothece citriformis</taxon>
    </lineage>
</organism>
<dbReference type="GO" id="GO:0016020">
    <property type="term" value="C:membrane"/>
    <property type="evidence" value="ECO:0007669"/>
    <property type="project" value="InterPro"/>
</dbReference>
<dbReference type="InterPro" id="IPR059000">
    <property type="entry name" value="ATPase_P-type_domA"/>
</dbReference>
<dbReference type="eggNOG" id="COG0474">
    <property type="taxonomic scope" value="Bacteria"/>
</dbReference>
<dbReference type="PRINTS" id="PR00120">
    <property type="entry name" value="HATPASE"/>
</dbReference>
<dbReference type="InterPro" id="IPR036412">
    <property type="entry name" value="HAD-like_sf"/>
</dbReference>
<keyword evidence="7" id="KW-1278">Translocase</keyword>
<dbReference type="Gene3D" id="2.70.150.10">
    <property type="entry name" value="Calcium-transporting ATPase, cytoplasmic transduction domain A"/>
    <property type="match status" value="1"/>
</dbReference>
<comment type="subcellular location">
    <subcellularLocation>
        <location evidence="1">Endomembrane system</location>
        <topology evidence="1">Multi-pass membrane protein</topology>
    </subcellularLocation>
</comment>
<evidence type="ECO:0000256" key="6">
    <source>
        <dbReference type="ARBA" id="ARBA00022842"/>
    </source>
</evidence>
<dbReference type="HOGENOM" id="CLU_002360_3_0_3"/>
<evidence type="ECO:0000313" key="12">
    <source>
        <dbReference type="EMBL" id="ACK70364.1"/>
    </source>
</evidence>
<dbReference type="OrthoDB" id="499468at2"/>
<dbReference type="Gene3D" id="1.20.1110.10">
    <property type="entry name" value="Calcium-transporting ATPase, transmembrane domain"/>
    <property type="match status" value="1"/>
</dbReference>
<feature type="transmembrane region" description="Helical" evidence="10">
    <location>
        <begin position="89"/>
        <end position="108"/>
    </location>
</feature>
<dbReference type="RefSeq" id="WP_012599307.1">
    <property type="nucleotide sequence ID" value="NC_011729.1"/>
</dbReference>
<dbReference type="PRINTS" id="PR00119">
    <property type="entry name" value="CATATPASE"/>
</dbReference>
<dbReference type="Gene3D" id="3.40.1110.10">
    <property type="entry name" value="Calcium-transporting ATPase, cytoplasmic domain N"/>
    <property type="match status" value="1"/>
</dbReference>
<dbReference type="Pfam" id="PF00122">
    <property type="entry name" value="E1-E2_ATPase"/>
    <property type="match status" value="1"/>
</dbReference>
<keyword evidence="9 10" id="KW-0472">Membrane</keyword>
<evidence type="ECO:0000256" key="5">
    <source>
        <dbReference type="ARBA" id="ARBA00022840"/>
    </source>
</evidence>
<evidence type="ECO:0000256" key="3">
    <source>
        <dbReference type="ARBA" id="ARBA00022692"/>
    </source>
</evidence>
<dbReference type="InterPro" id="IPR023298">
    <property type="entry name" value="ATPase_P-typ_TM_dom_sf"/>
</dbReference>
<dbReference type="Gene3D" id="3.40.50.1000">
    <property type="entry name" value="HAD superfamily/HAD-like"/>
    <property type="match status" value="1"/>
</dbReference>
<dbReference type="InterPro" id="IPR018303">
    <property type="entry name" value="ATPase_P-typ_P_site"/>
</dbReference>
<dbReference type="SUPFAM" id="SSF56784">
    <property type="entry name" value="HAD-like"/>
    <property type="match status" value="1"/>
</dbReference>
<keyword evidence="8 10" id="KW-1133">Transmembrane helix</keyword>
<dbReference type="InterPro" id="IPR023299">
    <property type="entry name" value="ATPase_P-typ_cyto_dom_N"/>
</dbReference>
<evidence type="ECO:0000256" key="7">
    <source>
        <dbReference type="ARBA" id="ARBA00022967"/>
    </source>
</evidence>
<feature type="transmembrane region" description="Helical" evidence="10">
    <location>
        <begin position="729"/>
        <end position="749"/>
    </location>
</feature>
<dbReference type="GO" id="GO:0016887">
    <property type="term" value="F:ATP hydrolysis activity"/>
    <property type="evidence" value="ECO:0007669"/>
    <property type="project" value="InterPro"/>
</dbReference>
<evidence type="ECO:0000256" key="9">
    <source>
        <dbReference type="ARBA" id="ARBA00023136"/>
    </source>
</evidence>
<protein>
    <submittedName>
        <fullName evidence="12">ATPase, P-type (Transporting), HAD superfamily, subfamily IC</fullName>
    </submittedName>
</protein>
<keyword evidence="2" id="KW-0597">Phosphoprotein</keyword>
<dbReference type="SUPFAM" id="SSF81660">
    <property type="entry name" value="Metal cation-transporting ATPase, ATP-binding domain N"/>
    <property type="match status" value="1"/>
</dbReference>
<evidence type="ECO:0000256" key="8">
    <source>
        <dbReference type="ARBA" id="ARBA00022989"/>
    </source>
</evidence>
<dbReference type="Pfam" id="PF00690">
    <property type="entry name" value="Cation_ATPase_N"/>
    <property type="match status" value="1"/>
</dbReference>
<dbReference type="Pfam" id="PF08282">
    <property type="entry name" value="Hydrolase_3"/>
    <property type="match status" value="1"/>
</dbReference>
<dbReference type="KEGG" id="cyc:PCC7424_1933"/>
<dbReference type="InterPro" id="IPR006068">
    <property type="entry name" value="ATPase_P-typ_cation-transptr_C"/>
</dbReference>
<feature type="transmembrane region" description="Helical" evidence="10">
    <location>
        <begin position="872"/>
        <end position="890"/>
    </location>
</feature>
<dbReference type="FunFam" id="3.40.50.1000:FF:000083">
    <property type="entry name" value="Sodium/potassium-transporting ATPase subunit alpha"/>
    <property type="match status" value="1"/>
</dbReference>
<dbReference type="AlphaFoldDB" id="B7KDR2"/>
<dbReference type="PROSITE" id="PS00154">
    <property type="entry name" value="ATPASE_E1_E2"/>
    <property type="match status" value="1"/>
</dbReference>
<dbReference type="NCBIfam" id="TIGR01494">
    <property type="entry name" value="ATPase_P-type"/>
    <property type="match status" value="2"/>
</dbReference>
<dbReference type="Pfam" id="PF13246">
    <property type="entry name" value="Cation_ATPase"/>
    <property type="match status" value="1"/>
</dbReference>
<dbReference type="GO" id="GO:0005524">
    <property type="term" value="F:ATP binding"/>
    <property type="evidence" value="ECO:0007669"/>
    <property type="project" value="UniProtKB-KW"/>
</dbReference>
<dbReference type="SMART" id="SM00831">
    <property type="entry name" value="Cation_ATPase_N"/>
    <property type="match status" value="1"/>
</dbReference>
<feature type="transmembrane region" description="Helical" evidence="10">
    <location>
        <begin position="770"/>
        <end position="795"/>
    </location>
</feature>
<dbReference type="SFLD" id="SFLDS00003">
    <property type="entry name" value="Haloacid_Dehalogenase"/>
    <property type="match status" value="1"/>
</dbReference>
<name>B7KDR2_GLOC7</name>
<dbReference type="InterPro" id="IPR004014">
    <property type="entry name" value="ATPase_P-typ_cation-transptr_N"/>
</dbReference>
<evidence type="ECO:0000313" key="13">
    <source>
        <dbReference type="Proteomes" id="UP000002384"/>
    </source>
</evidence>